<reference evidence="2" key="1">
    <citation type="submission" date="2019-08" db="EMBL/GenBank/DDBJ databases">
        <authorList>
            <person name="Kucharzyk K."/>
            <person name="Murdoch R.W."/>
            <person name="Higgins S."/>
            <person name="Loffler F."/>
        </authorList>
    </citation>
    <scope>NUCLEOTIDE SEQUENCE</scope>
</reference>
<keyword evidence="1" id="KW-1133">Transmembrane helix</keyword>
<feature type="transmembrane region" description="Helical" evidence="1">
    <location>
        <begin position="20"/>
        <end position="37"/>
    </location>
</feature>
<dbReference type="AlphaFoldDB" id="A0A645G0E6"/>
<protein>
    <submittedName>
        <fullName evidence="2">Uncharacterized protein</fullName>
    </submittedName>
</protein>
<comment type="caution">
    <text evidence="2">The sequence shown here is derived from an EMBL/GenBank/DDBJ whole genome shotgun (WGS) entry which is preliminary data.</text>
</comment>
<name>A0A645G0E6_9ZZZZ</name>
<evidence type="ECO:0000313" key="2">
    <source>
        <dbReference type="EMBL" id="MPN19380.1"/>
    </source>
</evidence>
<organism evidence="2">
    <name type="scientific">bioreactor metagenome</name>
    <dbReference type="NCBI Taxonomy" id="1076179"/>
    <lineage>
        <taxon>unclassified sequences</taxon>
        <taxon>metagenomes</taxon>
        <taxon>ecological metagenomes</taxon>
    </lineage>
</organism>
<sequence>MLQIHYHEVGYNYAQLYHLQVYHILHLQLYTLYLYILQCKPLLRLQLQHPYHEHDVNPFQVHHVLGQPVQYDIL</sequence>
<accession>A0A645G0E6</accession>
<dbReference type="EMBL" id="VSSQ01066927">
    <property type="protein sequence ID" value="MPN19380.1"/>
    <property type="molecule type" value="Genomic_DNA"/>
</dbReference>
<gene>
    <name evidence="2" type="ORF">SDC9_166749</name>
</gene>
<evidence type="ECO:0000256" key="1">
    <source>
        <dbReference type="SAM" id="Phobius"/>
    </source>
</evidence>
<proteinExistence type="predicted"/>
<keyword evidence="1" id="KW-0812">Transmembrane</keyword>
<keyword evidence="1" id="KW-0472">Membrane</keyword>